<dbReference type="eggNOG" id="COG0466">
    <property type="taxonomic scope" value="Bacteria"/>
</dbReference>
<evidence type="ECO:0000259" key="1">
    <source>
        <dbReference type="SMART" id="SM00382"/>
    </source>
</evidence>
<dbReference type="Gene3D" id="3.40.50.300">
    <property type="entry name" value="P-loop containing nucleotide triphosphate hydrolases"/>
    <property type="match status" value="1"/>
</dbReference>
<dbReference type="AlphaFoldDB" id="S9Q525"/>
<feature type="domain" description="AAA+ ATPase" evidence="1">
    <location>
        <begin position="160"/>
        <end position="312"/>
    </location>
</feature>
<dbReference type="PANTHER" id="PTHR43718">
    <property type="entry name" value="LON PROTEASE"/>
    <property type="match status" value="1"/>
</dbReference>
<gene>
    <name evidence="2" type="ORF">Salmuc_00342</name>
</gene>
<dbReference type="HOGENOM" id="CLU_794371_0_0_5"/>
<dbReference type="GO" id="GO:0004176">
    <property type="term" value="F:ATP-dependent peptidase activity"/>
    <property type="evidence" value="ECO:0007669"/>
    <property type="project" value="InterPro"/>
</dbReference>
<dbReference type="InterPro" id="IPR027065">
    <property type="entry name" value="Lon_Prtase"/>
</dbReference>
<dbReference type="InterPro" id="IPR027417">
    <property type="entry name" value="P-loop_NTPase"/>
</dbReference>
<keyword evidence="2" id="KW-0378">Hydrolase</keyword>
<dbReference type="GO" id="GO:0016887">
    <property type="term" value="F:ATP hydrolysis activity"/>
    <property type="evidence" value="ECO:0007669"/>
    <property type="project" value="InterPro"/>
</dbReference>
<evidence type="ECO:0000313" key="3">
    <source>
        <dbReference type="Proteomes" id="UP000015347"/>
    </source>
</evidence>
<dbReference type="GO" id="GO:0006515">
    <property type="term" value="P:protein quality control for misfolded or incompletely synthesized proteins"/>
    <property type="evidence" value="ECO:0007669"/>
    <property type="project" value="TreeGrafter"/>
</dbReference>
<dbReference type="SMART" id="SM00382">
    <property type="entry name" value="AAA"/>
    <property type="match status" value="1"/>
</dbReference>
<dbReference type="SUPFAM" id="SSF52540">
    <property type="entry name" value="P-loop containing nucleoside triphosphate hydrolases"/>
    <property type="match status" value="1"/>
</dbReference>
<dbReference type="PANTHER" id="PTHR43718:SF2">
    <property type="entry name" value="LON PROTEASE HOMOLOG, MITOCHONDRIAL"/>
    <property type="match status" value="1"/>
</dbReference>
<dbReference type="EMBL" id="APVH01000049">
    <property type="protein sequence ID" value="EPX76456.1"/>
    <property type="molecule type" value="Genomic_DNA"/>
</dbReference>
<dbReference type="InterPro" id="IPR003593">
    <property type="entry name" value="AAA+_ATPase"/>
</dbReference>
<keyword evidence="3" id="KW-1185">Reference proteome</keyword>
<comment type="caution">
    <text evidence="2">The sequence shown here is derived from an EMBL/GenBank/DDBJ whole genome shotgun (WGS) entry which is preliminary data.</text>
</comment>
<evidence type="ECO:0000313" key="2">
    <source>
        <dbReference type="EMBL" id="EPX76456.1"/>
    </source>
</evidence>
<accession>S9Q525</accession>
<keyword evidence="2" id="KW-0645">Protease</keyword>
<dbReference type="Pfam" id="PF00004">
    <property type="entry name" value="AAA"/>
    <property type="match status" value="1"/>
</dbReference>
<name>S9Q525_9RHOB</name>
<reference evidence="3" key="1">
    <citation type="journal article" date="2014" name="Stand. Genomic Sci.">
        <title>Genome sequence of the exopolysaccharide-producing Salipiger mucosus type strain (DSM 16094(T)), a moderately halophilic member of the Roseobacter clade.</title>
        <authorList>
            <person name="Riedel T."/>
            <person name="Spring S."/>
            <person name="Fiebig A."/>
            <person name="Petersen J."/>
            <person name="Kyrpides N.C."/>
            <person name="Goker M."/>
            <person name="Klenk H.P."/>
        </authorList>
    </citation>
    <scope>NUCLEOTIDE SEQUENCE [LARGE SCALE GENOMIC DNA]</scope>
    <source>
        <strain evidence="3">DSM 16094</strain>
    </source>
</reference>
<sequence>MYDDNITPRADEASSIATRPFDWHGHVPPRFPVLAPDLNLDSQDAYIARFQAFALKLKRNLNPNRGALRSGEEYRPSFLGKTAYRRRVAELGLSRLDHEDFLQVKRLARSGGALHGPRTGHHADELAAALHAESPWMSEVGTHLMKAMRATASAGIAGLAVSPMILVGPPGCGKSHYARKLGELAGTPVRQIDVGSGTSAHRLAGTEKGWSSRQSGVPTETVLDRKVANPLMVVDEIDKAGTIYSTSGNPSSLITALLTLLEPSTARVFECPALRVTFNLSRVNWVLTANVLEEIPAVLRDRCRIFLMPEVTPEVAGMMVDAMARDVPQLDVETFALVRREVMRMAACGKMSLRIIRRILEDVSRPSGRVLH</sequence>
<dbReference type="OrthoDB" id="5297432at2"/>
<organism evidence="2 3">
    <name type="scientific">Salipiger mucosus DSM 16094</name>
    <dbReference type="NCBI Taxonomy" id="1123237"/>
    <lineage>
        <taxon>Bacteria</taxon>
        <taxon>Pseudomonadati</taxon>
        <taxon>Pseudomonadota</taxon>
        <taxon>Alphaproteobacteria</taxon>
        <taxon>Rhodobacterales</taxon>
        <taxon>Roseobacteraceae</taxon>
        <taxon>Salipiger</taxon>
    </lineage>
</organism>
<proteinExistence type="predicted"/>
<dbReference type="InterPro" id="IPR003959">
    <property type="entry name" value="ATPase_AAA_core"/>
</dbReference>
<dbReference type="GO" id="GO:0005524">
    <property type="term" value="F:ATP binding"/>
    <property type="evidence" value="ECO:0007669"/>
    <property type="project" value="InterPro"/>
</dbReference>
<dbReference type="EC" id="3.4.21.-" evidence="2"/>
<dbReference type="GO" id="GO:0004252">
    <property type="term" value="F:serine-type endopeptidase activity"/>
    <property type="evidence" value="ECO:0007669"/>
    <property type="project" value="InterPro"/>
</dbReference>
<protein>
    <submittedName>
        <fullName evidence="2">Lon protease, putative</fullName>
        <ecNumber evidence="2">3.4.21.-</ecNumber>
    </submittedName>
</protein>
<dbReference type="Proteomes" id="UP000015347">
    <property type="component" value="Unassembled WGS sequence"/>
</dbReference>
<dbReference type="RefSeq" id="WP_020041052.1">
    <property type="nucleotide sequence ID" value="NZ_KE557283.1"/>
</dbReference>
<dbReference type="STRING" id="1123237.Salmuc_00342"/>